<keyword evidence="1" id="KW-0732">Signal</keyword>
<evidence type="ECO:0000313" key="2">
    <source>
        <dbReference type="EMBL" id="KAF5311119.1"/>
    </source>
</evidence>
<proteinExistence type="predicted"/>
<feature type="chain" id="PRO_5034380638" evidence="1">
    <location>
        <begin position="21"/>
        <end position="272"/>
    </location>
</feature>
<sequence length="272" mass="26942">MKASNSILLLTPFVVQSVTGANVPSSSVALANNTAAPTTINIISTVIANPTFGGGTTTISSFGGAYPTAYPACISFVNGSAVAVPINGSAVYPSGHYPTVYINSTAASPAPTGANDFNGTIYASGPAGSPTATSFVVLTTATPAFPSSQPLAPRQVISSTASPSFGNATQTVTIVYPSSFGGSNSATFSTAVTVVAYPTTYPSPYPSSLPLCADLAGNASSTLASNNTFPSPTTNASTLNQQADNHSAAPRLGMSLSVALLGVGTAVAALVM</sequence>
<organism evidence="2 3">
    <name type="scientific">Psilocybe cf. subviscida</name>
    <dbReference type="NCBI Taxonomy" id="2480587"/>
    <lineage>
        <taxon>Eukaryota</taxon>
        <taxon>Fungi</taxon>
        <taxon>Dikarya</taxon>
        <taxon>Basidiomycota</taxon>
        <taxon>Agaricomycotina</taxon>
        <taxon>Agaricomycetes</taxon>
        <taxon>Agaricomycetidae</taxon>
        <taxon>Agaricales</taxon>
        <taxon>Agaricineae</taxon>
        <taxon>Strophariaceae</taxon>
        <taxon>Psilocybe</taxon>
    </lineage>
</organism>
<evidence type="ECO:0000256" key="1">
    <source>
        <dbReference type="SAM" id="SignalP"/>
    </source>
</evidence>
<gene>
    <name evidence="2" type="ORF">D9619_007981</name>
</gene>
<keyword evidence="3" id="KW-1185">Reference proteome</keyword>
<feature type="signal peptide" evidence="1">
    <location>
        <begin position="1"/>
        <end position="20"/>
    </location>
</feature>
<dbReference type="AlphaFoldDB" id="A0A8H5AUD2"/>
<reference evidence="2 3" key="1">
    <citation type="journal article" date="2020" name="ISME J.">
        <title>Uncovering the hidden diversity of litter-decomposition mechanisms in mushroom-forming fungi.</title>
        <authorList>
            <person name="Floudas D."/>
            <person name="Bentzer J."/>
            <person name="Ahren D."/>
            <person name="Johansson T."/>
            <person name="Persson P."/>
            <person name="Tunlid A."/>
        </authorList>
    </citation>
    <scope>NUCLEOTIDE SEQUENCE [LARGE SCALE GENOMIC DNA]</scope>
    <source>
        <strain evidence="2 3">CBS 101986</strain>
    </source>
</reference>
<protein>
    <submittedName>
        <fullName evidence="2">Uncharacterized protein</fullName>
    </submittedName>
</protein>
<dbReference type="Proteomes" id="UP000567179">
    <property type="component" value="Unassembled WGS sequence"/>
</dbReference>
<evidence type="ECO:0000313" key="3">
    <source>
        <dbReference type="Proteomes" id="UP000567179"/>
    </source>
</evidence>
<dbReference type="EMBL" id="JAACJJ010000057">
    <property type="protein sequence ID" value="KAF5311119.1"/>
    <property type="molecule type" value="Genomic_DNA"/>
</dbReference>
<accession>A0A8H5AUD2</accession>
<name>A0A8H5AUD2_9AGAR</name>
<comment type="caution">
    <text evidence="2">The sequence shown here is derived from an EMBL/GenBank/DDBJ whole genome shotgun (WGS) entry which is preliminary data.</text>
</comment>